<accession>A0A921U9W5</accession>
<reference evidence="5" key="1">
    <citation type="journal article" date="2019" name="BMC Genomics">
        <title>A new reference genome for Sorghum bicolor reveals high levels of sequence similarity between sweet and grain genotypes: implications for the genetics of sugar metabolism.</title>
        <authorList>
            <person name="Cooper E.A."/>
            <person name="Brenton Z.W."/>
            <person name="Flinn B.S."/>
            <person name="Jenkins J."/>
            <person name="Shu S."/>
            <person name="Flowers D."/>
            <person name="Luo F."/>
            <person name="Wang Y."/>
            <person name="Xia P."/>
            <person name="Barry K."/>
            <person name="Daum C."/>
            <person name="Lipzen A."/>
            <person name="Yoshinaga Y."/>
            <person name="Schmutz J."/>
            <person name="Saski C."/>
            <person name="Vermerris W."/>
            <person name="Kresovich S."/>
        </authorList>
    </citation>
    <scope>NUCLEOTIDE SEQUENCE</scope>
</reference>
<dbReference type="InterPro" id="IPR045005">
    <property type="entry name" value="BPM1-6"/>
</dbReference>
<proteinExistence type="inferred from homology"/>
<organism evidence="5 6">
    <name type="scientific">Sorghum bicolor</name>
    <name type="common">Sorghum</name>
    <name type="synonym">Sorghum vulgare</name>
    <dbReference type="NCBI Taxonomy" id="4558"/>
    <lineage>
        <taxon>Eukaryota</taxon>
        <taxon>Viridiplantae</taxon>
        <taxon>Streptophyta</taxon>
        <taxon>Embryophyta</taxon>
        <taxon>Tracheophyta</taxon>
        <taxon>Spermatophyta</taxon>
        <taxon>Magnoliopsida</taxon>
        <taxon>Liliopsida</taxon>
        <taxon>Poales</taxon>
        <taxon>Poaceae</taxon>
        <taxon>PACMAD clade</taxon>
        <taxon>Panicoideae</taxon>
        <taxon>Andropogonodae</taxon>
        <taxon>Andropogoneae</taxon>
        <taxon>Sorghinae</taxon>
        <taxon>Sorghum</taxon>
    </lineage>
</organism>
<dbReference type="Pfam" id="PF22486">
    <property type="entry name" value="MATH_2"/>
    <property type="match status" value="1"/>
</dbReference>
<dbReference type="InterPro" id="IPR056423">
    <property type="entry name" value="BACK_BPM_SPOP"/>
</dbReference>
<evidence type="ECO:0000256" key="2">
    <source>
        <dbReference type="ARBA" id="ARBA00010846"/>
    </source>
</evidence>
<evidence type="ECO:0000259" key="4">
    <source>
        <dbReference type="PROSITE" id="PS50144"/>
    </source>
</evidence>
<evidence type="ECO:0000313" key="5">
    <source>
        <dbReference type="EMBL" id="KAG0523000.1"/>
    </source>
</evidence>
<dbReference type="PANTHER" id="PTHR26379:SF482">
    <property type="entry name" value="BTB DOMAIN-CONTAINING PROTEIN"/>
    <property type="match status" value="1"/>
</dbReference>
<feature type="domain" description="BTB" evidence="3">
    <location>
        <begin position="183"/>
        <end position="250"/>
    </location>
</feature>
<dbReference type="Gene3D" id="2.60.210.10">
    <property type="entry name" value="Apoptosis, Tumor Necrosis Factor Receptor Associated Protein 2, Chain A"/>
    <property type="match status" value="1"/>
</dbReference>
<dbReference type="PROSITE" id="PS50144">
    <property type="entry name" value="MATH"/>
    <property type="match status" value="1"/>
</dbReference>
<dbReference type="Pfam" id="PF00651">
    <property type="entry name" value="BTB"/>
    <property type="match status" value="1"/>
</dbReference>
<evidence type="ECO:0000259" key="3">
    <source>
        <dbReference type="PROSITE" id="PS50097"/>
    </source>
</evidence>
<dbReference type="SMART" id="SM00225">
    <property type="entry name" value="BTB"/>
    <property type="match status" value="1"/>
</dbReference>
<protein>
    <recommendedName>
        <fullName evidence="7">BTB domain-containing protein</fullName>
    </recommendedName>
</protein>
<evidence type="ECO:0000313" key="6">
    <source>
        <dbReference type="Proteomes" id="UP000807115"/>
    </source>
</evidence>
<evidence type="ECO:0000256" key="1">
    <source>
        <dbReference type="ARBA" id="ARBA00004906"/>
    </source>
</evidence>
<dbReference type="Gene3D" id="1.25.40.420">
    <property type="match status" value="1"/>
</dbReference>
<dbReference type="CDD" id="cd00121">
    <property type="entry name" value="MATH"/>
    <property type="match status" value="1"/>
</dbReference>
<dbReference type="InterPro" id="IPR000210">
    <property type="entry name" value="BTB/POZ_dom"/>
</dbReference>
<evidence type="ECO:0008006" key="7">
    <source>
        <dbReference type="Google" id="ProtNLM"/>
    </source>
</evidence>
<comment type="similarity">
    <text evidence="2">Belongs to the Tdpoz family.</text>
</comment>
<dbReference type="SUPFAM" id="SSF54695">
    <property type="entry name" value="POZ domain"/>
    <property type="match status" value="1"/>
</dbReference>
<dbReference type="InterPro" id="IPR002083">
    <property type="entry name" value="MATH/TRAF_dom"/>
</dbReference>
<comment type="caution">
    <text evidence="5">The sequence shown here is derived from an EMBL/GenBank/DDBJ whole genome shotgun (WGS) entry which is preliminary data.</text>
</comment>
<dbReference type="InterPro" id="IPR011333">
    <property type="entry name" value="SKP1/BTB/POZ_sf"/>
</dbReference>
<comment type="pathway">
    <text evidence="1">Protein modification; protein ubiquitination.</text>
</comment>
<dbReference type="PANTHER" id="PTHR26379">
    <property type="entry name" value="BTB/POZ AND MATH DOMAIN-CONTAINING PROTEIN 1"/>
    <property type="match status" value="1"/>
</dbReference>
<dbReference type="Gene3D" id="3.30.710.10">
    <property type="entry name" value="Potassium Channel Kv1.1, Chain A"/>
    <property type="match status" value="1"/>
</dbReference>
<dbReference type="Proteomes" id="UP000807115">
    <property type="component" value="Chromosome 7"/>
</dbReference>
<dbReference type="SUPFAM" id="SSF49599">
    <property type="entry name" value="TRAF domain-like"/>
    <property type="match status" value="1"/>
</dbReference>
<dbReference type="PROSITE" id="PS50097">
    <property type="entry name" value="BTB"/>
    <property type="match status" value="1"/>
</dbReference>
<dbReference type="Pfam" id="PF24570">
    <property type="entry name" value="BACK_BPM_SPOP"/>
    <property type="match status" value="1"/>
</dbReference>
<dbReference type="EMBL" id="CM027686">
    <property type="protein sequence ID" value="KAG0523000.1"/>
    <property type="molecule type" value="Genomic_DNA"/>
</dbReference>
<dbReference type="AlphaFoldDB" id="A0A921U9W5"/>
<feature type="domain" description="MATH" evidence="4">
    <location>
        <begin position="16"/>
        <end position="145"/>
    </location>
</feature>
<dbReference type="CDD" id="cd18280">
    <property type="entry name" value="BTB_POZ_BPM_plant"/>
    <property type="match status" value="1"/>
</dbReference>
<sequence length="355" mass="39574">MSTPTKVSTCTADTEQGKHVFKIFDYSQHKGMGQKMLIRSGTFTVGGHDWSVLFYPDGYSLASIDCISVYVELLGKERMVWASCDLRLVNHTTGLPSFVHKTDLRMFNSADFSRFAPQTGMFMNQSKFESSAYLQNDSLTIECNINVKKAPGVSATRLLNKIEVPPSNITVQLGKLLDAEEGKDVTFIVGGETFAAHKILLAMRSPVFKAQLYGPMSEAKAEHVTIQDMQPAVFRTLLHFIYTDSLPLDYHGGGTYNCEMIWHLLEAADRYAVDRLSLVCQSILCKNLDVENVSTTLVLACQHGCNRLKDDCLEFITSKSVMDAVVATQSYKNLKIAYPSVLLEVLEKKMKSCKT</sequence>
<dbReference type="InterPro" id="IPR008974">
    <property type="entry name" value="TRAF-like"/>
</dbReference>
<name>A0A921U9W5_SORBI</name>
<gene>
    <name evidence="5" type="ORF">BDA96_07G085800</name>
</gene>
<reference evidence="5" key="2">
    <citation type="submission" date="2020-10" db="EMBL/GenBank/DDBJ databases">
        <authorList>
            <person name="Cooper E.A."/>
            <person name="Brenton Z.W."/>
            <person name="Flinn B.S."/>
            <person name="Jenkins J."/>
            <person name="Shu S."/>
            <person name="Flowers D."/>
            <person name="Luo F."/>
            <person name="Wang Y."/>
            <person name="Xia P."/>
            <person name="Barry K."/>
            <person name="Daum C."/>
            <person name="Lipzen A."/>
            <person name="Yoshinaga Y."/>
            <person name="Schmutz J."/>
            <person name="Saski C."/>
            <person name="Vermerris W."/>
            <person name="Kresovich S."/>
        </authorList>
    </citation>
    <scope>NUCLEOTIDE SEQUENCE</scope>
</reference>
<dbReference type="GO" id="GO:0016567">
    <property type="term" value="P:protein ubiquitination"/>
    <property type="evidence" value="ECO:0007669"/>
    <property type="project" value="InterPro"/>
</dbReference>